<feature type="compositionally biased region" description="Basic residues" evidence="1">
    <location>
        <begin position="21"/>
        <end position="37"/>
    </location>
</feature>
<reference evidence="2 3" key="1">
    <citation type="submission" date="2024-02" db="EMBL/GenBank/DDBJ databases">
        <title>de novo genome assembly of Solanum bulbocastanum strain 11H21.</title>
        <authorList>
            <person name="Hosaka A.J."/>
        </authorList>
    </citation>
    <scope>NUCLEOTIDE SEQUENCE [LARGE SCALE GENOMIC DNA]</scope>
    <source>
        <tissue evidence="2">Young leaves</tissue>
    </source>
</reference>
<gene>
    <name evidence="2" type="ORF">RDI58_011539</name>
</gene>
<comment type="caution">
    <text evidence="2">The sequence shown here is derived from an EMBL/GenBank/DDBJ whole genome shotgun (WGS) entry which is preliminary data.</text>
</comment>
<name>A0AAN8TXI4_SOLBU</name>
<protein>
    <submittedName>
        <fullName evidence="2">Uncharacterized protein</fullName>
    </submittedName>
</protein>
<feature type="region of interest" description="Disordered" evidence="1">
    <location>
        <begin position="18"/>
        <end position="37"/>
    </location>
</feature>
<keyword evidence="3" id="KW-1185">Reference proteome</keyword>
<dbReference type="AlphaFoldDB" id="A0AAN8TXI4"/>
<evidence type="ECO:0000313" key="2">
    <source>
        <dbReference type="EMBL" id="KAK6792458.1"/>
    </source>
</evidence>
<proteinExistence type="predicted"/>
<dbReference type="Proteomes" id="UP001371456">
    <property type="component" value="Unassembled WGS sequence"/>
</dbReference>
<organism evidence="2 3">
    <name type="scientific">Solanum bulbocastanum</name>
    <name type="common">Wild potato</name>
    <dbReference type="NCBI Taxonomy" id="147425"/>
    <lineage>
        <taxon>Eukaryota</taxon>
        <taxon>Viridiplantae</taxon>
        <taxon>Streptophyta</taxon>
        <taxon>Embryophyta</taxon>
        <taxon>Tracheophyta</taxon>
        <taxon>Spermatophyta</taxon>
        <taxon>Magnoliopsida</taxon>
        <taxon>eudicotyledons</taxon>
        <taxon>Gunneridae</taxon>
        <taxon>Pentapetalae</taxon>
        <taxon>asterids</taxon>
        <taxon>lamiids</taxon>
        <taxon>Solanales</taxon>
        <taxon>Solanaceae</taxon>
        <taxon>Solanoideae</taxon>
        <taxon>Solaneae</taxon>
        <taxon>Solanum</taxon>
    </lineage>
</organism>
<evidence type="ECO:0000256" key="1">
    <source>
        <dbReference type="SAM" id="MobiDB-lite"/>
    </source>
</evidence>
<accession>A0AAN8TXI4</accession>
<evidence type="ECO:0000313" key="3">
    <source>
        <dbReference type="Proteomes" id="UP001371456"/>
    </source>
</evidence>
<sequence length="37" mass="5019">MWRTLWASINIFHYKTERKGERKKKRRHYRRRRRRNF</sequence>
<dbReference type="EMBL" id="JBANQN010000004">
    <property type="protein sequence ID" value="KAK6792458.1"/>
    <property type="molecule type" value="Genomic_DNA"/>
</dbReference>